<dbReference type="EMBL" id="LT906482">
    <property type="protein sequence ID" value="SNW10393.1"/>
    <property type="molecule type" value="Genomic_DNA"/>
</dbReference>
<dbReference type="Proteomes" id="UP000215465">
    <property type="component" value="Chromosome 1"/>
</dbReference>
<name>A0A8B4GF41_EIKCO</name>
<evidence type="ECO:0000313" key="2">
    <source>
        <dbReference type="Proteomes" id="UP000215465"/>
    </source>
</evidence>
<organism evidence="1 2">
    <name type="scientific">Eikenella corrodens</name>
    <dbReference type="NCBI Taxonomy" id="539"/>
    <lineage>
        <taxon>Bacteria</taxon>
        <taxon>Pseudomonadati</taxon>
        <taxon>Pseudomonadota</taxon>
        <taxon>Betaproteobacteria</taxon>
        <taxon>Neisseriales</taxon>
        <taxon>Neisseriaceae</taxon>
        <taxon>Eikenella</taxon>
    </lineage>
</organism>
<gene>
    <name evidence="1" type="ORF">SAMEA4412678_01886</name>
</gene>
<dbReference type="KEGG" id="ecor:SAMEA4412678_1886"/>
<dbReference type="GeneID" id="60770778"/>
<dbReference type="AlphaFoldDB" id="A0A8B4GF41"/>
<sequence>MTESFHIAYQLHDAGWASVTVKYGEESHQQAVSYLHDSLKDLCNLALALQSGASITEAKVLFLDEPGELALLVSAAEQSNEAEVRLIYSDDWFFSFNFNRSPQQTLWHGKVARYELAENIRLILEDIYLNIGEKEYLERWVEHPFPKKSYLKLFRL</sequence>
<evidence type="ECO:0000313" key="1">
    <source>
        <dbReference type="EMBL" id="SNW10393.1"/>
    </source>
</evidence>
<accession>A0A8B4GF41</accession>
<dbReference type="RefSeq" id="WP_003821738.1">
    <property type="nucleotide sequence ID" value="NZ_CP082861.1"/>
</dbReference>
<reference evidence="1 2" key="1">
    <citation type="submission" date="2017-06" db="EMBL/GenBank/DDBJ databases">
        <authorList>
            <consortium name="Pathogen Informatics"/>
        </authorList>
    </citation>
    <scope>NUCLEOTIDE SEQUENCE [LARGE SCALE GENOMIC DNA]</scope>
    <source>
        <strain evidence="1 2">NCTC10596</strain>
    </source>
</reference>
<proteinExistence type="predicted"/>
<protein>
    <submittedName>
        <fullName evidence="1">Uncharacterized protein</fullName>
    </submittedName>
</protein>